<name>A0A432W255_9GAMM</name>
<dbReference type="OrthoDB" id="9802426at2"/>
<dbReference type="Pfam" id="PF00072">
    <property type="entry name" value="Response_reg"/>
    <property type="match status" value="1"/>
</dbReference>
<dbReference type="Proteomes" id="UP000288395">
    <property type="component" value="Unassembled WGS sequence"/>
</dbReference>
<keyword evidence="2" id="KW-0902">Two-component regulatory system</keyword>
<proteinExistence type="predicted"/>
<dbReference type="EMBL" id="PIPJ01000001">
    <property type="protein sequence ID" value="RUO23243.1"/>
    <property type="molecule type" value="Genomic_DNA"/>
</dbReference>
<gene>
    <name evidence="5" type="ORF">CWE08_00905</name>
</gene>
<dbReference type="AlphaFoldDB" id="A0A432W255"/>
<organism evidence="5 6">
    <name type="scientific">Aliidiomarina iranensis</name>
    <dbReference type="NCBI Taxonomy" id="1434071"/>
    <lineage>
        <taxon>Bacteria</taxon>
        <taxon>Pseudomonadati</taxon>
        <taxon>Pseudomonadota</taxon>
        <taxon>Gammaproteobacteria</taxon>
        <taxon>Alteromonadales</taxon>
        <taxon>Idiomarinaceae</taxon>
        <taxon>Aliidiomarina</taxon>
    </lineage>
</organism>
<dbReference type="PANTHER" id="PTHR44591">
    <property type="entry name" value="STRESS RESPONSE REGULATOR PROTEIN 1"/>
    <property type="match status" value="1"/>
</dbReference>
<dbReference type="Gene3D" id="1.10.10.60">
    <property type="entry name" value="Homeodomain-like"/>
    <property type="match status" value="1"/>
</dbReference>
<comment type="caution">
    <text evidence="5">The sequence shown here is derived from an EMBL/GenBank/DDBJ whole genome shotgun (WGS) entry which is preliminary data.</text>
</comment>
<dbReference type="GO" id="GO:0043565">
    <property type="term" value="F:sequence-specific DNA binding"/>
    <property type="evidence" value="ECO:0007669"/>
    <property type="project" value="InterPro"/>
</dbReference>
<keyword evidence="1 3" id="KW-0597">Phosphoprotein</keyword>
<feature type="modified residue" description="4-aspartylphosphate" evidence="3">
    <location>
        <position position="51"/>
    </location>
</feature>
<reference evidence="6" key="1">
    <citation type="journal article" date="2018" name="Front. Microbiol.">
        <title>Genome-Based Analysis Reveals the Taxonomy and Diversity of the Family Idiomarinaceae.</title>
        <authorList>
            <person name="Liu Y."/>
            <person name="Lai Q."/>
            <person name="Shao Z."/>
        </authorList>
    </citation>
    <scope>NUCLEOTIDE SEQUENCE [LARGE SCALE GENOMIC DNA]</scope>
    <source>
        <strain evidence="6">GBPy7</strain>
    </source>
</reference>
<dbReference type="RefSeq" id="WP_126764784.1">
    <property type="nucleotide sequence ID" value="NZ_PIPJ01000001.1"/>
</dbReference>
<feature type="domain" description="Response regulatory" evidence="4">
    <location>
        <begin position="2"/>
        <end position="116"/>
    </location>
</feature>
<dbReference type="PROSITE" id="PS50110">
    <property type="entry name" value="RESPONSE_REGULATORY"/>
    <property type="match status" value="1"/>
</dbReference>
<dbReference type="SUPFAM" id="SSF52172">
    <property type="entry name" value="CheY-like"/>
    <property type="match status" value="1"/>
</dbReference>
<evidence type="ECO:0000259" key="4">
    <source>
        <dbReference type="PROSITE" id="PS50110"/>
    </source>
</evidence>
<dbReference type="SMART" id="SM00448">
    <property type="entry name" value="REC"/>
    <property type="match status" value="1"/>
</dbReference>
<evidence type="ECO:0000256" key="2">
    <source>
        <dbReference type="ARBA" id="ARBA00023012"/>
    </source>
</evidence>
<dbReference type="InterPro" id="IPR001789">
    <property type="entry name" value="Sig_transdc_resp-reg_receiver"/>
</dbReference>
<evidence type="ECO:0000313" key="6">
    <source>
        <dbReference type="Proteomes" id="UP000288395"/>
    </source>
</evidence>
<dbReference type="InterPro" id="IPR011006">
    <property type="entry name" value="CheY-like_superfamily"/>
</dbReference>
<dbReference type="InterPro" id="IPR050595">
    <property type="entry name" value="Bact_response_regulator"/>
</dbReference>
<dbReference type="Pfam" id="PF02954">
    <property type="entry name" value="HTH_8"/>
    <property type="match status" value="1"/>
</dbReference>
<sequence length="170" mass="19508">MRLLMIDDDEAFARVMLRRLEHHGWPSVHCLTPSVAMEEYGQENFEVILLDLNLQGESGLKHLEALARRWPKARIIILTGYASIATTVHAIKNGAADYLTKPIEITQLLKAISGEEEEPEFSEEPVGVDTLEWEMIQRTLQEHDGNISATARALKMHRRTLQRRLQKRRS</sequence>
<evidence type="ECO:0000256" key="3">
    <source>
        <dbReference type="PROSITE-ProRule" id="PRU00169"/>
    </source>
</evidence>
<dbReference type="Gene3D" id="3.40.50.2300">
    <property type="match status" value="1"/>
</dbReference>
<evidence type="ECO:0000256" key="1">
    <source>
        <dbReference type="ARBA" id="ARBA00022553"/>
    </source>
</evidence>
<dbReference type="GO" id="GO:0000160">
    <property type="term" value="P:phosphorelay signal transduction system"/>
    <property type="evidence" value="ECO:0007669"/>
    <property type="project" value="UniProtKB-KW"/>
</dbReference>
<dbReference type="PRINTS" id="PR01590">
    <property type="entry name" value="HTHFIS"/>
</dbReference>
<dbReference type="PANTHER" id="PTHR44591:SF14">
    <property type="entry name" value="PROTEIN PILG"/>
    <property type="match status" value="1"/>
</dbReference>
<keyword evidence="6" id="KW-1185">Reference proteome</keyword>
<dbReference type="InterPro" id="IPR002197">
    <property type="entry name" value="HTH_Fis"/>
</dbReference>
<accession>A0A432W255</accession>
<protein>
    <submittedName>
        <fullName evidence="5">Two-component system response regulator</fullName>
    </submittedName>
</protein>
<evidence type="ECO:0000313" key="5">
    <source>
        <dbReference type="EMBL" id="RUO23243.1"/>
    </source>
</evidence>